<dbReference type="GO" id="GO:0018836">
    <property type="term" value="F:alkylmercury lyase activity"/>
    <property type="evidence" value="ECO:0007669"/>
    <property type="project" value="UniProtKB-EC"/>
</dbReference>
<comment type="function">
    <text evidence="8">Cleaves the carbon-mercury bond of organomercurials such as phenylmercuric acetate. One product is Hg(2+), which is subsequently detoxified by the mercuric reductase.</text>
</comment>
<dbReference type="InterPro" id="IPR053717">
    <property type="entry name" value="MerB_lyase_sf"/>
</dbReference>
<dbReference type="EC" id="4.99.1.2" evidence="3"/>
<evidence type="ECO:0000256" key="3">
    <source>
        <dbReference type="ARBA" id="ARBA00013237"/>
    </source>
</evidence>
<dbReference type="Pfam" id="PF12324">
    <property type="entry name" value="HTH_15"/>
    <property type="match status" value="1"/>
</dbReference>
<dbReference type="NCBIfam" id="NF033555">
    <property type="entry name" value="lyase_MerB"/>
    <property type="match status" value="1"/>
</dbReference>
<gene>
    <name evidence="11" type="primary">merB</name>
    <name evidence="11" type="ORF">D8S82_05950</name>
</gene>
<dbReference type="EMBL" id="VIFX01000005">
    <property type="protein sequence ID" value="TQR87725.1"/>
    <property type="molecule type" value="Genomic_DNA"/>
</dbReference>
<organism evidence="11 12">
    <name type="scientific">Mycolicibacterium hodleri</name>
    <dbReference type="NCBI Taxonomy" id="49897"/>
    <lineage>
        <taxon>Bacteria</taxon>
        <taxon>Bacillati</taxon>
        <taxon>Actinomycetota</taxon>
        <taxon>Actinomycetes</taxon>
        <taxon>Mycobacteriales</taxon>
        <taxon>Mycobacteriaceae</taxon>
        <taxon>Mycolicibacterium</taxon>
    </lineage>
</organism>
<keyword evidence="6" id="KW-0476">Mercury</keyword>
<dbReference type="InterPro" id="IPR036390">
    <property type="entry name" value="WH_DNA-bd_sf"/>
</dbReference>
<evidence type="ECO:0000256" key="6">
    <source>
        <dbReference type="ARBA" id="ARBA00022914"/>
    </source>
</evidence>
<comment type="caution">
    <text evidence="11">The sequence shown here is derived from an EMBL/GenBank/DDBJ whole genome shotgun (WGS) entry which is preliminary data.</text>
</comment>
<evidence type="ECO:0000256" key="4">
    <source>
        <dbReference type="ARBA" id="ARBA00018180"/>
    </source>
</evidence>
<dbReference type="InterPro" id="IPR024259">
    <property type="entry name" value="MerB_HTH_dom"/>
</dbReference>
<evidence type="ECO:0000259" key="10">
    <source>
        <dbReference type="Pfam" id="PF12324"/>
    </source>
</evidence>
<comment type="catalytic activity">
    <reaction evidence="1">
        <text>an alkylmercury + H(+) = an alkane + Hg(2+)</text>
        <dbReference type="Rhea" id="RHEA:18777"/>
        <dbReference type="ChEBI" id="CHEBI:15378"/>
        <dbReference type="ChEBI" id="CHEBI:16793"/>
        <dbReference type="ChEBI" id="CHEBI:18310"/>
        <dbReference type="ChEBI" id="CHEBI:83725"/>
        <dbReference type="EC" id="4.99.1.2"/>
    </reaction>
</comment>
<evidence type="ECO:0000313" key="11">
    <source>
        <dbReference type="EMBL" id="TQR87725.1"/>
    </source>
</evidence>
<evidence type="ECO:0000256" key="7">
    <source>
        <dbReference type="ARBA" id="ARBA00023239"/>
    </source>
</evidence>
<keyword evidence="5" id="KW-0475">Mercuric resistance</keyword>
<dbReference type="AlphaFoldDB" id="A0A544W670"/>
<dbReference type="PIRSF" id="PIRSF001458">
    <property type="entry name" value="MerB"/>
    <property type="match status" value="1"/>
</dbReference>
<protein>
    <recommendedName>
        <fullName evidence="4">Alkylmercury lyase</fullName>
        <ecNumber evidence="3">4.99.1.2</ecNumber>
    </recommendedName>
    <alternativeName>
        <fullName evidence="9">Organomercurial lyase</fullName>
    </alternativeName>
</protein>
<reference evidence="11 12" key="1">
    <citation type="submission" date="2018-10" db="EMBL/GenBank/DDBJ databases">
        <title>Draft genome of Mycobacterium hodleri strain B.</title>
        <authorList>
            <person name="Amande T.J."/>
            <person name="Mcgenity T.J."/>
        </authorList>
    </citation>
    <scope>NUCLEOTIDE SEQUENCE [LARGE SCALE GENOMIC DNA]</scope>
    <source>
        <strain evidence="11 12">B</strain>
    </source>
</reference>
<keyword evidence="7 11" id="KW-0456">Lyase</keyword>
<dbReference type="InterPro" id="IPR004927">
    <property type="entry name" value="MerB"/>
</dbReference>
<dbReference type="SUPFAM" id="SSF46785">
    <property type="entry name" value="Winged helix' DNA-binding domain"/>
    <property type="match status" value="1"/>
</dbReference>
<name>A0A544W670_9MYCO</name>
<accession>A0A544W670</accession>
<evidence type="ECO:0000256" key="1">
    <source>
        <dbReference type="ARBA" id="ARBA00000165"/>
    </source>
</evidence>
<comment type="similarity">
    <text evidence="2">Belongs to the MerB family.</text>
</comment>
<dbReference type="PRINTS" id="PR01699">
    <property type="entry name" value="ORGNOHGLYASE"/>
</dbReference>
<evidence type="ECO:0000313" key="12">
    <source>
        <dbReference type="Proteomes" id="UP000315759"/>
    </source>
</evidence>
<dbReference type="SUPFAM" id="SSF160387">
    <property type="entry name" value="NosL/MerB-like"/>
    <property type="match status" value="1"/>
</dbReference>
<evidence type="ECO:0000256" key="5">
    <source>
        <dbReference type="ARBA" id="ARBA00022466"/>
    </source>
</evidence>
<sequence>MTWDVDQLVHQLTASLGGSGNPRSTSWLFGPLLELLAQGQPVTTDQLADATAQPVDQVHHALTAMPDTEYDEQGRIVGSGLTLRPTPHRFAIDGRQLYTWCALDTLIFPAILGRTAQVTSPCRGTGQPVRLSVGTDGIGSVEPATAVVSIVTPDDHAPIRAAFCNHVHFFATPDAAQPWLTENPLATIISVADACELGQQLAQALLEG</sequence>
<dbReference type="GO" id="GO:0046689">
    <property type="term" value="P:response to mercury ion"/>
    <property type="evidence" value="ECO:0007669"/>
    <property type="project" value="UniProtKB-KW"/>
</dbReference>
<dbReference type="Pfam" id="PF03243">
    <property type="entry name" value="MerB"/>
    <property type="match status" value="1"/>
</dbReference>
<dbReference type="RefSeq" id="WP_142551175.1">
    <property type="nucleotide sequence ID" value="NZ_VIFX01000005.1"/>
</dbReference>
<dbReference type="Proteomes" id="UP000315759">
    <property type="component" value="Unassembled WGS sequence"/>
</dbReference>
<dbReference type="NCBIfam" id="NF009710">
    <property type="entry name" value="PRK13239.1"/>
    <property type="match status" value="1"/>
</dbReference>
<dbReference type="Gene3D" id="3.30.450.410">
    <property type="match status" value="1"/>
</dbReference>
<evidence type="ECO:0000256" key="9">
    <source>
        <dbReference type="ARBA" id="ARBA00031271"/>
    </source>
</evidence>
<evidence type="ECO:0000256" key="8">
    <source>
        <dbReference type="ARBA" id="ARBA00025326"/>
    </source>
</evidence>
<proteinExistence type="inferred from homology"/>
<feature type="domain" description="Alkylmercury lyase helix-turn-helix" evidence="10">
    <location>
        <begin position="7"/>
        <end position="80"/>
    </location>
</feature>
<keyword evidence="12" id="KW-1185">Reference proteome</keyword>
<evidence type="ECO:0000256" key="2">
    <source>
        <dbReference type="ARBA" id="ARBA00009443"/>
    </source>
</evidence>